<gene>
    <name evidence="1" type="ORF">tc2005_p106</name>
</gene>
<organism evidence="1">
    <name type="scientific">Abalone herpesvirus Taiwan/2005</name>
    <dbReference type="NCBI Taxonomy" id="1821058"/>
    <lineage>
        <taxon>Viruses</taxon>
        <taxon>Duplodnaviria</taxon>
        <taxon>Heunggongvirae</taxon>
        <taxon>Peploviricota</taxon>
        <taxon>Herviviricetes</taxon>
        <taxon>Herpesvirales</taxon>
    </lineage>
</organism>
<reference evidence="1" key="1">
    <citation type="submission" date="2015-11" db="EMBL/GenBank/DDBJ databases">
        <authorList>
            <person name="Chen M.H."/>
            <person name="Kuo S.T."/>
            <person name="Chang P.H."/>
        </authorList>
    </citation>
    <scope>NUCLEOTIDE SEQUENCE</scope>
    <source>
        <strain evidence="1">Taiwan/2005</strain>
    </source>
</reference>
<protein>
    <submittedName>
        <fullName evidence="1">Uncharacterized protein</fullName>
    </submittedName>
</protein>
<evidence type="ECO:0000313" key="1">
    <source>
        <dbReference type="EMBL" id="AMW36250.1"/>
    </source>
</evidence>
<accession>A0A143DIB0</accession>
<dbReference type="EMBL" id="KU096999">
    <property type="protein sequence ID" value="AMW36250.1"/>
    <property type="molecule type" value="Genomic_DNA"/>
</dbReference>
<proteinExistence type="predicted"/>
<sequence>MGKVKTDSTSFWSRLGGVKKLDFKARVLQQHKLRKEAQRSIENSLIDEKRAPKMMLYPTGYMKIDDSTTESLYRHVQLTGSVAISSCMEDKTINEVNQTVERHMGNHRQQEPVLTFAGRLFAGFDAFYTKTDDALCHFVSAADDPVIRHILFRASQFMLNAENRAVRVFVDGINGEKSLERYASFETSFTPSQDVGTDLAAFAKLINWTTHASNSDQKSVLAERVRWSCERRKVVKSVHDIEGISKILMEKRKKCQTPIPGLSFVDTTCPSLLYHGLDNDCEEKVVFELIVKLPAVSAEKKMELKETLDKSPRINAVVQYLPN</sequence>
<name>A0A143DIB0_9VIRU</name>